<keyword evidence="14" id="KW-1185">Reference proteome</keyword>
<evidence type="ECO:0000256" key="7">
    <source>
        <dbReference type="ARBA" id="ARBA00023004"/>
    </source>
</evidence>
<reference evidence="13 14" key="1">
    <citation type="submission" date="2019-11" db="EMBL/GenBank/DDBJ databases">
        <title>Pseudodesulfovibrio alkaliphilus, sp. nov., an alkaliphilic sulfate-reducing bacteria from mud volcano of Taman peninsula, Russia.</title>
        <authorList>
            <person name="Frolova A."/>
            <person name="Merkel A.Y."/>
            <person name="Slobodkin A.I."/>
        </authorList>
    </citation>
    <scope>NUCLEOTIDE SEQUENCE [LARGE SCALE GENOMIC DNA]</scope>
    <source>
        <strain evidence="13 14">F-1</strain>
    </source>
</reference>
<evidence type="ECO:0000256" key="3">
    <source>
        <dbReference type="ARBA" id="ARBA00017228"/>
    </source>
</evidence>
<gene>
    <name evidence="13" type="primary">hemW</name>
    <name evidence="13" type="ORF">GKC30_06570</name>
</gene>
<sequence length="422" mass="47077">MGRIYGEDVPTRPAFPDAVGKGRRKAGKQDGDGPKGAPSDEKGLLLYIHVPFCRSRCHYCTFHSQAFNQVTFAWYHKLLLEEIKLWGARLKRPKLRTVYFGGGTPSLIPLSHLAQIMQALDKSFDFGPAMEVTLEANPDSATDVSYFRALLSMGVNRLSLGVQSLSDADLHALGRPHSAAMAHAAYTSARQAGFGNIGLDFIWGLPGQRLKGWVDQLAVVTSMRPEHISAYNLTLEPDTPMAALCAEDGPLTLPPDKEQGRMFVYGAEYLESMGYMHYEVSNFARMGFVSAHNSGYWSGADYLGLGPSAVSTIGRRRFENPRYMDEYDAYVRGGLVGREHETLTDTDLLREMVMLSLRTAKGLDLKEFRKRAGFDMIKRHERLIAALHRENLVRISHGFLRLTKNGMLVSNVIIRRLAFDGE</sequence>
<dbReference type="SMART" id="SM00729">
    <property type="entry name" value="Elp3"/>
    <property type="match status" value="1"/>
</dbReference>
<dbReference type="SUPFAM" id="SSF102114">
    <property type="entry name" value="Radical SAM enzymes"/>
    <property type="match status" value="1"/>
</dbReference>
<dbReference type="NCBIfam" id="TIGR00539">
    <property type="entry name" value="hemN_rel"/>
    <property type="match status" value="1"/>
</dbReference>
<dbReference type="InterPro" id="IPR010723">
    <property type="entry name" value="HemN_C"/>
</dbReference>
<dbReference type="AlphaFoldDB" id="A0A7K1KMX7"/>
<dbReference type="InterPro" id="IPR058240">
    <property type="entry name" value="rSAM_sf"/>
</dbReference>
<protein>
    <recommendedName>
        <fullName evidence="3 10">Heme chaperone HemW</fullName>
    </recommendedName>
</protein>
<dbReference type="EMBL" id="WODC01000003">
    <property type="protein sequence ID" value="MUM77291.1"/>
    <property type="molecule type" value="Genomic_DNA"/>
</dbReference>
<proteinExistence type="inferred from homology"/>
<evidence type="ECO:0000256" key="4">
    <source>
        <dbReference type="ARBA" id="ARBA00022617"/>
    </source>
</evidence>
<comment type="cofactor">
    <cofactor evidence="1">
        <name>[4Fe-4S] cluster</name>
        <dbReference type="ChEBI" id="CHEBI:49883"/>
    </cofactor>
</comment>
<accession>A0A7K1KMX7</accession>
<evidence type="ECO:0000256" key="8">
    <source>
        <dbReference type="ARBA" id="ARBA00023014"/>
    </source>
</evidence>
<evidence type="ECO:0000313" key="13">
    <source>
        <dbReference type="EMBL" id="MUM77291.1"/>
    </source>
</evidence>
<keyword evidence="5 10" id="KW-0949">S-adenosyl-L-methionine</keyword>
<evidence type="ECO:0000313" key="14">
    <source>
        <dbReference type="Proteomes" id="UP000461162"/>
    </source>
</evidence>
<keyword evidence="10" id="KW-0963">Cytoplasm</keyword>
<dbReference type="Proteomes" id="UP000461162">
    <property type="component" value="Unassembled WGS sequence"/>
</dbReference>
<organism evidence="13 14">
    <name type="scientific">Pseudodesulfovibrio alkaliphilus</name>
    <dbReference type="NCBI Taxonomy" id="2661613"/>
    <lineage>
        <taxon>Bacteria</taxon>
        <taxon>Pseudomonadati</taxon>
        <taxon>Thermodesulfobacteriota</taxon>
        <taxon>Desulfovibrionia</taxon>
        <taxon>Desulfovibrionales</taxon>
        <taxon>Desulfovibrionaceae</taxon>
    </lineage>
</organism>
<dbReference type="InterPro" id="IPR006638">
    <property type="entry name" value="Elp3/MiaA/NifB-like_rSAM"/>
</dbReference>
<dbReference type="GO" id="GO:0051539">
    <property type="term" value="F:4 iron, 4 sulfur cluster binding"/>
    <property type="evidence" value="ECO:0007669"/>
    <property type="project" value="UniProtKB-UniRule"/>
</dbReference>
<dbReference type="InterPro" id="IPR034505">
    <property type="entry name" value="Coproporphyrinogen-III_oxidase"/>
</dbReference>
<dbReference type="GO" id="GO:0005737">
    <property type="term" value="C:cytoplasm"/>
    <property type="evidence" value="ECO:0007669"/>
    <property type="project" value="UniProtKB-SubCell"/>
</dbReference>
<evidence type="ECO:0000256" key="9">
    <source>
        <dbReference type="ARBA" id="ARBA00023186"/>
    </source>
</evidence>
<dbReference type="InterPro" id="IPR004559">
    <property type="entry name" value="HemW-like"/>
</dbReference>
<dbReference type="PANTHER" id="PTHR13932">
    <property type="entry name" value="COPROPORPHYRINIGEN III OXIDASE"/>
    <property type="match status" value="1"/>
</dbReference>
<feature type="domain" description="Radical SAM core" evidence="12">
    <location>
        <begin position="38"/>
        <end position="284"/>
    </location>
</feature>
<dbReference type="GO" id="GO:0046872">
    <property type="term" value="F:metal ion binding"/>
    <property type="evidence" value="ECO:0007669"/>
    <property type="project" value="UniProtKB-UniRule"/>
</dbReference>
<comment type="caution">
    <text evidence="13">The sequence shown here is derived from an EMBL/GenBank/DDBJ whole genome shotgun (WGS) entry which is preliminary data.</text>
</comment>
<dbReference type="GO" id="GO:0004109">
    <property type="term" value="F:coproporphyrinogen oxidase activity"/>
    <property type="evidence" value="ECO:0007669"/>
    <property type="project" value="InterPro"/>
</dbReference>
<evidence type="ECO:0000256" key="5">
    <source>
        <dbReference type="ARBA" id="ARBA00022691"/>
    </source>
</evidence>
<feature type="region of interest" description="Disordered" evidence="11">
    <location>
        <begin position="1"/>
        <end position="38"/>
    </location>
</feature>
<dbReference type="Gene3D" id="3.20.20.70">
    <property type="entry name" value="Aldolase class I"/>
    <property type="match status" value="1"/>
</dbReference>
<keyword evidence="7 10" id="KW-0408">Iron</keyword>
<dbReference type="PANTHER" id="PTHR13932:SF5">
    <property type="entry name" value="RADICAL S-ADENOSYL METHIONINE DOMAIN-CONTAINING PROTEIN 1, MITOCHONDRIAL"/>
    <property type="match status" value="1"/>
</dbReference>
<dbReference type="SFLD" id="SFLDG01065">
    <property type="entry name" value="anaerobic_coproporphyrinogen-I"/>
    <property type="match status" value="2"/>
</dbReference>
<keyword evidence="8 10" id="KW-0411">Iron-sulfur</keyword>
<comment type="function">
    <text evidence="10">Probably acts as a heme chaperone, transferring heme to an unknown acceptor. Binds one molecule of heme per monomer, possibly covalently. Binds 1 [4Fe-4S] cluster. The cluster is coordinated with 3 cysteines and an exchangeable S-adenosyl-L-methionine.</text>
</comment>
<dbReference type="RefSeq" id="WP_155933282.1">
    <property type="nucleotide sequence ID" value="NZ_WODC01000003.1"/>
</dbReference>
<dbReference type="SFLD" id="SFLDS00029">
    <property type="entry name" value="Radical_SAM"/>
    <property type="match status" value="2"/>
</dbReference>
<dbReference type="InterPro" id="IPR013785">
    <property type="entry name" value="Aldolase_TIM"/>
</dbReference>
<dbReference type="SFLD" id="SFLDF00562">
    <property type="entry name" value="HemN-like__clustered_with_heat"/>
    <property type="match status" value="1"/>
</dbReference>
<dbReference type="CDD" id="cd01335">
    <property type="entry name" value="Radical_SAM"/>
    <property type="match status" value="1"/>
</dbReference>
<comment type="similarity">
    <text evidence="2">Belongs to the anaerobic coproporphyrinogen-III oxidase family. HemW subfamily.</text>
</comment>
<evidence type="ECO:0000256" key="11">
    <source>
        <dbReference type="SAM" id="MobiDB-lite"/>
    </source>
</evidence>
<feature type="compositionally biased region" description="Basic and acidic residues" evidence="11">
    <location>
        <begin position="1"/>
        <end position="10"/>
    </location>
</feature>
<evidence type="ECO:0000256" key="10">
    <source>
        <dbReference type="RuleBase" id="RU364116"/>
    </source>
</evidence>
<dbReference type="PROSITE" id="PS51918">
    <property type="entry name" value="RADICAL_SAM"/>
    <property type="match status" value="1"/>
</dbReference>
<comment type="subcellular location">
    <subcellularLocation>
        <location evidence="10">Cytoplasm</location>
    </subcellularLocation>
</comment>
<dbReference type="Pfam" id="PF06969">
    <property type="entry name" value="HemN_C"/>
    <property type="match status" value="1"/>
</dbReference>
<name>A0A7K1KMX7_9BACT</name>
<evidence type="ECO:0000256" key="2">
    <source>
        <dbReference type="ARBA" id="ARBA00006100"/>
    </source>
</evidence>
<dbReference type="InterPro" id="IPR007197">
    <property type="entry name" value="rSAM"/>
</dbReference>
<dbReference type="SFLD" id="SFLDF00288">
    <property type="entry name" value="HemN-like__clustered_with_nucl"/>
    <property type="match status" value="1"/>
</dbReference>
<dbReference type="GO" id="GO:0006779">
    <property type="term" value="P:porphyrin-containing compound biosynthetic process"/>
    <property type="evidence" value="ECO:0007669"/>
    <property type="project" value="InterPro"/>
</dbReference>
<feature type="compositionally biased region" description="Basic and acidic residues" evidence="11">
    <location>
        <begin position="27"/>
        <end position="38"/>
    </location>
</feature>
<evidence type="ECO:0000256" key="6">
    <source>
        <dbReference type="ARBA" id="ARBA00022723"/>
    </source>
</evidence>
<dbReference type="Pfam" id="PF04055">
    <property type="entry name" value="Radical_SAM"/>
    <property type="match status" value="1"/>
</dbReference>
<keyword evidence="9 10" id="KW-0143">Chaperone</keyword>
<evidence type="ECO:0000259" key="12">
    <source>
        <dbReference type="PROSITE" id="PS51918"/>
    </source>
</evidence>
<evidence type="ECO:0000256" key="1">
    <source>
        <dbReference type="ARBA" id="ARBA00001966"/>
    </source>
</evidence>
<keyword evidence="6 10" id="KW-0479">Metal-binding</keyword>
<keyword evidence="10" id="KW-0004">4Fe-4S</keyword>
<keyword evidence="4 10" id="KW-0349">Heme</keyword>